<accession>A0A1W1H0Y2</accession>
<dbReference type="RefSeq" id="WP_080149947.1">
    <property type="nucleotide sequence ID" value="NZ_CBCSJV010000062.1"/>
</dbReference>
<dbReference type="PROSITE" id="PS51257">
    <property type="entry name" value="PROKAR_LIPOPROTEIN"/>
    <property type="match status" value="1"/>
</dbReference>
<dbReference type="Proteomes" id="UP000191133">
    <property type="component" value="Unassembled WGS sequence"/>
</dbReference>
<dbReference type="EMBL" id="JAUKNN010000038">
    <property type="protein sequence ID" value="MDN8670563.1"/>
    <property type="molecule type" value="Genomic_DNA"/>
</dbReference>
<proteinExistence type="predicted"/>
<evidence type="ECO:0000313" key="5">
    <source>
        <dbReference type="Proteomes" id="UP001174315"/>
    </source>
</evidence>
<sequence>MYHPTLKQTLRCASLLLPIVLLTACGGHKKAAKADRPAETPVVEVKTPELDGRGSYRFMMSNGDQKMTADQFDAWMKANGIRVAKGNGQDAVAKPVVVASKDEPKDKKKKKK</sequence>
<reference evidence="2" key="3">
    <citation type="submission" date="2023-07" db="EMBL/GenBank/DDBJ databases">
        <title>Stenotrophomonas isolates from soil.</title>
        <authorList>
            <person name="Sharma V."/>
            <person name="Zur-Pinska J."/>
            <person name="Hay A.G."/>
        </authorList>
    </citation>
    <scope>NUCLEOTIDE SEQUENCE</scope>
    <source>
        <strain evidence="2">C2</strain>
    </source>
</reference>
<evidence type="ECO:0008006" key="6">
    <source>
        <dbReference type="Google" id="ProtNLM"/>
    </source>
</evidence>
<keyword evidence="1" id="KW-0732">Signal</keyword>
<evidence type="ECO:0000313" key="4">
    <source>
        <dbReference type="Proteomes" id="UP000191133"/>
    </source>
</evidence>
<organism evidence="3 4">
    <name type="scientific">Stenotrophomonas indicatrix</name>
    <dbReference type="NCBI Taxonomy" id="2045451"/>
    <lineage>
        <taxon>Bacteria</taxon>
        <taxon>Pseudomonadati</taxon>
        <taxon>Pseudomonadota</taxon>
        <taxon>Gammaproteobacteria</taxon>
        <taxon>Lysobacterales</taxon>
        <taxon>Lysobacteraceae</taxon>
        <taxon>Stenotrophomonas</taxon>
    </lineage>
</organism>
<keyword evidence="5" id="KW-1185">Reference proteome</keyword>
<feature type="chain" id="PRO_5010747238" description="Lipoprotein" evidence="1">
    <location>
        <begin position="24"/>
        <end position="112"/>
    </location>
</feature>
<evidence type="ECO:0000313" key="2">
    <source>
        <dbReference type="EMBL" id="MDN8670563.1"/>
    </source>
</evidence>
<reference evidence="3" key="2">
    <citation type="submission" date="2016-10" db="EMBL/GenBank/DDBJ databases">
        <authorList>
            <person name="de Groot N.N."/>
        </authorList>
    </citation>
    <scope>NUCLEOTIDE SEQUENCE [LARGE SCALE GENOMIC DNA]</scope>
    <source>
        <strain evidence="3">92MFCol6.1</strain>
    </source>
</reference>
<dbReference type="EMBL" id="FWEU01000004">
    <property type="protein sequence ID" value="SLM25256.1"/>
    <property type="molecule type" value="Genomic_DNA"/>
</dbReference>
<protein>
    <recommendedName>
        <fullName evidence="6">Lipoprotein</fullName>
    </recommendedName>
</protein>
<feature type="signal peptide" evidence="1">
    <location>
        <begin position="1"/>
        <end position="23"/>
    </location>
</feature>
<name>A0A1W1H0Y2_9GAMM</name>
<dbReference type="Proteomes" id="UP001174315">
    <property type="component" value="Unassembled WGS sequence"/>
</dbReference>
<dbReference type="AlphaFoldDB" id="A0A1W1H0Y2"/>
<evidence type="ECO:0000313" key="3">
    <source>
        <dbReference type="EMBL" id="SLM25256.1"/>
    </source>
</evidence>
<evidence type="ECO:0000256" key="1">
    <source>
        <dbReference type="SAM" id="SignalP"/>
    </source>
</evidence>
<gene>
    <name evidence="2" type="ORF">Q0S36_14555</name>
    <name evidence="3" type="ORF">SAMN04488690_3001</name>
</gene>
<reference evidence="4" key="1">
    <citation type="submission" date="2016-10" db="EMBL/GenBank/DDBJ databases">
        <authorList>
            <person name="Varghese N."/>
        </authorList>
    </citation>
    <scope>NUCLEOTIDE SEQUENCE [LARGE SCALE GENOMIC DNA]</scope>
    <source>
        <strain evidence="4">92MFCol6.1</strain>
    </source>
</reference>